<protein>
    <submittedName>
        <fullName evidence="1">DUF1579 domain-containing protein</fullName>
    </submittedName>
</protein>
<evidence type="ECO:0000313" key="2">
    <source>
        <dbReference type="Proteomes" id="UP001596287"/>
    </source>
</evidence>
<evidence type="ECO:0000313" key="1">
    <source>
        <dbReference type="EMBL" id="MFC6096366.1"/>
    </source>
</evidence>
<dbReference type="Pfam" id="PF07617">
    <property type="entry name" value="DUF1579"/>
    <property type="match status" value="1"/>
</dbReference>
<comment type="caution">
    <text evidence="1">The sequence shown here is derived from an EMBL/GenBank/DDBJ whole genome shotgun (WGS) entry which is preliminary data.</text>
</comment>
<dbReference type="RefSeq" id="WP_379791234.1">
    <property type="nucleotide sequence ID" value="NZ_JBHSQB010000005.1"/>
</dbReference>
<gene>
    <name evidence="1" type="ORF">ACFPVY_06870</name>
</gene>
<keyword evidence="2" id="KW-1185">Reference proteome</keyword>
<organism evidence="1 2">
    <name type="scientific">Flavobacterium qiangtangense</name>
    <dbReference type="NCBI Taxonomy" id="1442595"/>
    <lineage>
        <taxon>Bacteria</taxon>
        <taxon>Pseudomonadati</taxon>
        <taxon>Bacteroidota</taxon>
        <taxon>Flavobacteriia</taxon>
        <taxon>Flavobacteriales</taxon>
        <taxon>Flavobacteriaceae</taxon>
        <taxon>Flavobacterium</taxon>
    </lineage>
</organism>
<sequence>MKTTYLYLGALMLCFASCKKEVKIEEKTVIEADTVPEVTTTTETPEAPMDSVAMQKAWEEYATPTEPHKRMASEAGTWNEELTFWMGPDDKNPQKYTATADVKMILGGRYQEQKHKGKVMGMDFEGVSTMAFNNASQEYTSTWIDNMATGMMIATGKFDPSSKSTTFSGEMVDPMTKKSKKYRQVVTIIDNDTQKMESFDTSPDGKEFKSMEILMKRKK</sequence>
<accession>A0ABW1PL63</accession>
<name>A0ABW1PL63_9FLAO</name>
<dbReference type="InterPro" id="IPR011473">
    <property type="entry name" value="DUF1579"/>
</dbReference>
<dbReference type="EMBL" id="JBHSQB010000005">
    <property type="protein sequence ID" value="MFC6096366.1"/>
    <property type="molecule type" value="Genomic_DNA"/>
</dbReference>
<proteinExistence type="predicted"/>
<dbReference type="Proteomes" id="UP001596287">
    <property type="component" value="Unassembled WGS sequence"/>
</dbReference>
<reference evidence="2" key="1">
    <citation type="journal article" date="2019" name="Int. J. Syst. Evol. Microbiol.">
        <title>The Global Catalogue of Microorganisms (GCM) 10K type strain sequencing project: providing services to taxonomists for standard genome sequencing and annotation.</title>
        <authorList>
            <consortium name="The Broad Institute Genomics Platform"/>
            <consortium name="The Broad Institute Genome Sequencing Center for Infectious Disease"/>
            <person name="Wu L."/>
            <person name="Ma J."/>
        </authorList>
    </citation>
    <scope>NUCLEOTIDE SEQUENCE [LARGE SCALE GENOMIC DNA]</scope>
    <source>
        <strain evidence="2">CCUG 49679</strain>
    </source>
</reference>